<dbReference type="AlphaFoldDB" id="A0A5C7IK83"/>
<keyword evidence="3" id="KW-1185">Reference proteome</keyword>
<evidence type="ECO:0000313" key="3">
    <source>
        <dbReference type="Proteomes" id="UP000323000"/>
    </source>
</evidence>
<protein>
    <submittedName>
        <fullName evidence="2">Uncharacterized protein</fullName>
    </submittedName>
</protein>
<dbReference type="EMBL" id="VAHF01000002">
    <property type="protein sequence ID" value="TXG69565.1"/>
    <property type="molecule type" value="Genomic_DNA"/>
</dbReference>
<proteinExistence type="inferred from homology"/>
<evidence type="ECO:0000313" key="2">
    <source>
        <dbReference type="EMBL" id="TXG69565.1"/>
    </source>
</evidence>
<dbReference type="InterPro" id="IPR050898">
    <property type="entry name" value="Plant_acyltransferase"/>
</dbReference>
<dbReference type="Pfam" id="PF02458">
    <property type="entry name" value="Transferase"/>
    <property type="match status" value="1"/>
</dbReference>
<organism evidence="2 3">
    <name type="scientific">Acer yangbiense</name>
    <dbReference type="NCBI Taxonomy" id="1000413"/>
    <lineage>
        <taxon>Eukaryota</taxon>
        <taxon>Viridiplantae</taxon>
        <taxon>Streptophyta</taxon>
        <taxon>Embryophyta</taxon>
        <taxon>Tracheophyta</taxon>
        <taxon>Spermatophyta</taxon>
        <taxon>Magnoliopsida</taxon>
        <taxon>eudicotyledons</taxon>
        <taxon>Gunneridae</taxon>
        <taxon>Pentapetalae</taxon>
        <taxon>rosids</taxon>
        <taxon>malvids</taxon>
        <taxon>Sapindales</taxon>
        <taxon>Sapindaceae</taxon>
        <taxon>Hippocastanoideae</taxon>
        <taxon>Acereae</taxon>
        <taxon>Acer</taxon>
    </lineage>
</organism>
<name>A0A5C7IK83_9ROSI</name>
<dbReference type="Gene3D" id="3.30.559.10">
    <property type="entry name" value="Chloramphenicol acetyltransferase-like domain"/>
    <property type="match status" value="2"/>
</dbReference>
<comment type="similarity">
    <text evidence="1">Belongs to the plant acyltransferase family.</text>
</comment>
<comment type="caution">
    <text evidence="2">The sequence shown here is derived from an EMBL/GenBank/DDBJ whole genome shotgun (WGS) entry which is preliminary data.</text>
</comment>
<evidence type="ECO:0000256" key="1">
    <source>
        <dbReference type="ARBA" id="ARBA00009861"/>
    </source>
</evidence>
<dbReference type="PANTHER" id="PTHR31147">
    <property type="entry name" value="ACYL TRANSFERASE 4"/>
    <property type="match status" value="1"/>
</dbReference>
<sequence>MANHNNTSFSIEKKKVVLVKPSKTTPSSHALPLSTIDNDLSLRVLYRTIYVYKSNNIFSTTQDHHDRERKTDNKQADPASLIEKALSDVLVFYYPLAGMMTRQSDGKLQINCNAIGVPFLVANADCQLSYLDYLDGIEVDVKTAQKFLFDFPSDPNEGEHPLVVQVTKFACGGFTIGMVLSHSICDGSGAAQFFQAMAELASGKSEPSIKPVWERQILVAKAPPGPPKFIVDPASLATSPFLPTDDILHACFNVNAESIKRLRMDLTKECEGDHVHQTDQGNFNLTTFEVLTAYVWRSRFRAMKLSPDAKTLISLAMNIRRHLNPPMPDGYYGNAFVNANAVLTGKDLNEKPLSETAKVIKECKKSSSTNEYIYTTLELVARMRELNIMLEGVALELTDCRQIGLIKDIDFGWGGPVNLVLVPCDNVDLCLFWPPNNMDPSMKGGVRVHVTLPRAAMPKFKEEMDALKVQEDHNDNALCS</sequence>
<dbReference type="Proteomes" id="UP000323000">
    <property type="component" value="Chromosome 2"/>
</dbReference>
<accession>A0A5C7IK83</accession>
<dbReference type="PANTHER" id="PTHR31147:SF25">
    <property type="entry name" value="HXXXD-TYPE ACYL-TRANSFERASE FAMILY PROTEIN"/>
    <property type="match status" value="1"/>
</dbReference>
<dbReference type="InterPro" id="IPR023213">
    <property type="entry name" value="CAT-like_dom_sf"/>
</dbReference>
<reference evidence="3" key="1">
    <citation type="journal article" date="2019" name="Gigascience">
        <title>De novo genome assembly of the endangered Acer yangbiense, a plant species with extremely small populations endemic to Yunnan Province, China.</title>
        <authorList>
            <person name="Yang J."/>
            <person name="Wariss H.M."/>
            <person name="Tao L."/>
            <person name="Zhang R."/>
            <person name="Yun Q."/>
            <person name="Hollingsworth P."/>
            <person name="Dao Z."/>
            <person name="Luo G."/>
            <person name="Guo H."/>
            <person name="Ma Y."/>
            <person name="Sun W."/>
        </authorList>
    </citation>
    <scope>NUCLEOTIDE SEQUENCE [LARGE SCALE GENOMIC DNA]</scope>
    <source>
        <strain evidence="3">cv. Malutang</strain>
    </source>
</reference>
<dbReference type="OrthoDB" id="671439at2759"/>
<gene>
    <name evidence="2" type="ORF">EZV62_004500</name>
</gene>